<evidence type="ECO:0000259" key="2">
    <source>
        <dbReference type="PROSITE" id="PS50053"/>
    </source>
</evidence>
<keyword evidence="4" id="KW-1185">Reference proteome</keyword>
<sequence>MIKERTVAPVGPSQPQTSDTTAFPSGNVGNGAIPSPQQILSLIASMYLNNLNPSTMEDFNGFARYMKEIRETIVLPGDHDDMPGSLIITVECGSLKILNELWQDYCTGDLDRAVQEYLVTKDILKNLGLTEVKLKTTINGSDYIDCQKYLTQGRYDFHGPGGLPPASYGSEDHTHPTYEMTSGFKPFAIIRHLCYWGRWQIFVKTPTEKTVTLETEPSDTIENVKAKLQDKGKILPDQQRLWFVGKQLKDGHTLSDYNI</sequence>
<organism evidence="3 4">
    <name type="scientific">Porites evermanni</name>
    <dbReference type="NCBI Taxonomy" id="104178"/>
    <lineage>
        <taxon>Eukaryota</taxon>
        <taxon>Metazoa</taxon>
        <taxon>Cnidaria</taxon>
        <taxon>Anthozoa</taxon>
        <taxon>Hexacorallia</taxon>
        <taxon>Scleractinia</taxon>
        <taxon>Fungiina</taxon>
        <taxon>Poritidae</taxon>
        <taxon>Porites</taxon>
    </lineage>
</organism>
<dbReference type="PRINTS" id="PR00348">
    <property type="entry name" value="UBIQUITIN"/>
</dbReference>
<dbReference type="PROSITE" id="PS50053">
    <property type="entry name" value="UBIQUITIN_2"/>
    <property type="match status" value="1"/>
</dbReference>
<evidence type="ECO:0000313" key="4">
    <source>
        <dbReference type="Proteomes" id="UP001159427"/>
    </source>
</evidence>
<dbReference type="PANTHER" id="PTHR10666">
    <property type="entry name" value="UBIQUITIN"/>
    <property type="match status" value="1"/>
</dbReference>
<comment type="caution">
    <text evidence="3">The sequence shown here is derived from an EMBL/GenBank/DDBJ whole genome shotgun (WGS) entry which is preliminary data.</text>
</comment>
<protein>
    <recommendedName>
        <fullName evidence="2">Ubiquitin-like domain-containing protein</fullName>
    </recommendedName>
</protein>
<dbReference type="Pfam" id="PF00240">
    <property type="entry name" value="ubiquitin"/>
    <property type="match status" value="1"/>
</dbReference>
<feature type="compositionally biased region" description="Polar residues" evidence="1">
    <location>
        <begin position="13"/>
        <end position="24"/>
    </location>
</feature>
<name>A0ABN8R4L3_9CNID</name>
<dbReference type="SUPFAM" id="SSF54236">
    <property type="entry name" value="Ubiquitin-like"/>
    <property type="match status" value="1"/>
</dbReference>
<dbReference type="InterPro" id="IPR050158">
    <property type="entry name" value="Ubiquitin_ubiquitin-like"/>
</dbReference>
<dbReference type="InterPro" id="IPR000626">
    <property type="entry name" value="Ubiquitin-like_dom"/>
</dbReference>
<evidence type="ECO:0000313" key="3">
    <source>
        <dbReference type="EMBL" id="CAH3174278.1"/>
    </source>
</evidence>
<gene>
    <name evidence="3" type="ORF">PEVE_00009471</name>
</gene>
<evidence type="ECO:0000256" key="1">
    <source>
        <dbReference type="SAM" id="MobiDB-lite"/>
    </source>
</evidence>
<accession>A0ABN8R4L3</accession>
<dbReference type="Gene3D" id="3.10.20.90">
    <property type="entry name" value="Phosphatidylinositol 3-kinase Catalytic Subunit, Chain A, domain 1"/>
    <property type="match status" value="1"/>
</dbReference>
<dbReference type="Proteomes" id="UP001159427">
    <property type="component" value="Unassembled WGS sequence"/>
</dbReference>
<feature type="region of interest" description="Disordered" evidence="1">
    <location>
        <begin position="1"/>
        <end position="28"/>
    </location>
</feature>
<reference evidence="3 4" key="1">
    <citation type="submission" date="2022-05" db="EMBL/GenBank/DDBJ databases">
        <authorList>
            <consortium name="Genoscope - CEA"/>
            <person name="William W."/>
        </authorList>
    </citation>
    <scope>NUCLEOTIDE SEQUENCE [LARGE SCALE GENOMIC DNA]</scope>
</reference>
<feature type="non-terminal residue" evidence="3">
    <location>
        <position position="259"/>
    </location>
</feature>
<dbReference type="SMART" id="SM00213">
    <property type="entry name" value="UBQ"/>
    <property type="match status" value="1"/>
</dbReference>
<proteinExistence type="predicted"/>
<dbReference type="InterPro" id="IPR029071">
    <property type="entry name" value="Ubiquitin-like_domsf"/>
</dbReference>
<dbReference type="EMBL" id="CALNXI010001656">
    <property type="protein sequence ID" value="CAH3174278.1"/>
    <property type="molecule type" value="Genomic_DNA"/>
</dbReference>
<dbReference type="InterPro" id="IPR019956">
    <property type="entry name" value="Ubiquitin_dom"/>
</dbReference>
<feature type="domain" description="Ubiquitin-like" evidence="2">
    <location>
        <begin position="199"/>
        <end position="259"/>
    </location>
</feature>